<reference evidence="1" key="1">
    <citation type="submission" date="2019-10" db="EMBL/GenBank/DDBJ databases">
        <authorList>
            <consortium name="DOE Joint Genome Institute"/>
            <person name="Kuo A."/>
            <person name="Miyauchi S."/>
            <person name="Kiss E."/>
            <person name="Drula E."/>
            <person name="Kohler A."/>
            <person name="Sanchez-Garcia M."/>
            <person name="Andreopoulos B."/>
            <person name="Barry K.W."/>
            <person name="Bonito G."/>
            <person name="Buee M."/>
            <person name="Carver A."/>
            <person name="Chen C."/>
            <person name="Cichocki N."/>
            <person name="Clum A."/>
            <person name="Culley D."/>
            <person name="Crous P.W."/>
            <person name="Fauchery L."/>
            <person name="Girlanda M."/>
            <person name="Hayes R."/>
            <person name="Keri Z."/>
            <person name="Labutti K."/>
            <person name="Lipzen A."/>
            <person name="Lombard V."/>
            <person name="Magnuson J."/>
            <person name="Maillard F."/>
            <person name="Morin E."/>
            <person name="Murat C."/>
            <person name="Nolan M."/>
            <person name="Ohm R."/>
            <person name="Pangilinan J."/>
            <person name="Pereira M."/>
            <person name="Perotto S."/>
            <person name="Peter M."/>
            <person name="Riley R."/>
            <person name="Sitrit Y."/>
            <person name="Stielow B."/>
            <person name="Szollosi G."/>
            <person name="Zifcakova L."/>
            <person name="Stursova M."/>
            <person name="Spatafora J.W."/>
            <person name="Tedersoo L."/>
            <person name="Vaario L.-M."/>
            <person name="Yamada A."/>
            <person name="Yan M."/>
            <person name="Wang P."/>
            <person name="Xu J."/>
            <person name="Bruns T."/>
            <person name="Baldrian P."/>
            <person name="Vilgalys R."/>
            <person name="Henrissat B."/>
            <person name="Grigoriev I.V."/>
            <person name="Hibbett D."/>
            <person name="Nagy L.G."/>
            <person name="Martin F.M."/>
        </authorList>
    </citation>
    <scope>NUCLEOTIDE SEQUENCE</scope>
    <source>
        <strain evidence="1">P2</strain>
    </source>
</reference>
<keyword evidence="2" id="KW-1185">Reference proteome</keyword>
<gene>
    <name evidence="1" type="ORF">BDM02DRAFT_3108850</name>
</gene>
<proteinExistence type="predicted"/>
<sequence>MSSPVTIPKHVTSEKYVPVHKRSPSPISTSPTRQVPAPDVNKRPSVYSITELLQLSKSPLVQTSLTSEQKQGIADVMVYIPQPQRQAKSRSPSPAKSSRSPSPTTTKSKRVSSPTKKAKRLPASETSPSPKVDTPPSPRRKSSRRRPAETNTNTSSDSGHQYHRRKQWGYAPSFHHNEDNWRVHPSVAIVA</sequence>
<accession>A0ACB6ZT87</accession>
<comment type="caution">
    <text evidence="1">The sequence shown here is derived from an EMBL/GenBank/DDBJ whole genome shotgun (WGS) entry which is preliminary data.</text>
</comment>
<dbReference type="Proteomes" id="UP000886501">
    <property type="component" value="Unassembled WGS sequence"/>
</dbReference>
<evidence type="ECO:0000313" key="2">
    <source>
        <dbReference type="Proteomes" id="UP000886501"/>
    </source>
</evidence>
<dbReference type="EMBL" id="MU117967">
    <property type="protein sequence ID" value="KAF9652747.1"/>
    <property type="molecule type" value="Genomic_DNA"/>
</dbReference>
<reference evidence="1" key="2">
    <citation type="journal article" date="2020" name="Nat. Commun.">
        <title>Large-scale genome sequencing of mycorrhizal fungi provides insights into the early evolution of symbiotic traits.</title>
        <authorList>
            <person name="Miyauchi S."/>
            <person name="Kiss E."/>
            <person name="Kuo A."/>
            <person name="Drula E."/>
            <person name="Kohler A."/>
            <person name="Sanchez-Garcia M."/>
            <person name="Morin E."/>
            <person name="Andreopoulos B."/>
            <person name="Barry K.W."/>
            <person name="Bonito G."/>
            <person name="Buee M."/>
            <person name="Carver A."/>
            <person name="Chen C."/>
            <person name="Cichocki N."/>
            <person name="Clum A."/>
            <person name="Culley D."/>
            <person name="Crous P.W."/>
            <person name="Fauchery L."/>
            <person name="Girlanda M."/>
            <person name="Hayes R.D."/>
            <person name="Keri Z."/>
            <person name="LaButti K."/>
            <person name="Lipzen A."/>
            <person name="Lombard V."/>
            <person name="Magnuson J."/>
            <person name="Maillard F."/>
            <person name="Murat C."/>
            <person name="Nolan M."/>
            <person name="Ohm R.A."/>
            <person name="Pangilinan J."/>
            <person name="Pereira M.F."/>
            <person name="Perotto S."/>
            <person name="Peter M."/>
            <person name="Pfister S."/>
            <person name="Riley R."/>
            <person name="Sitrit Y."/>
            <person name="Stielow J.B."/>
            <person name="Szollosi G."/>
            <person name="Zifcakova L."/>
            <person name="Stursova M."/>
            <person name="Spatafora J.W."/>
            <person name="Tedersoo L."/>
            <person name="Vaario L.M."/>
            <person name="Yamada A."/>
            <person name="Yan M."/>
            <person name="Wang P."/>
            <person name="Xu J."/>
            <person name="Bruns T."/>
            <person name="Baldrian P."/>
            <person name="Vilgalys R."/>
            <person name="Dunand C."/>
            <person name="Henrissat B."/>
            <person name="Grigoriev I.V."/>
            <person name="Hibbett D."/>
            <person name="Nagy L.G."/>
            <person name="Martin F.M."/>
        </authorList>
    </citation>
    <scope>NUCLEOTIDE SEQUENCE</scope>
    <source>
        <strain evidence="1">P2</strain>
    </source>
</reference>
<evidence type="ECO:0000313" key="1">
    <source>
        <dbReference type="EMBL" id="KAF9652747.1"/>
    </source>
</evidence>
<protein>
    <submittedName>
        <fullName evidence="1">Uncharacterized protein</fullName>
    </submittedName>
</protein>
<name>A0ACB6ZT87_THEGA</name>
<organism evidence="1 2">
    <name type="scientific">Thelephora ganbajun</name>
    <name type="common">Ganba fungus</name>
    <dbReference type="NCBI Taxonomy" id="370292"/>
    <lineage>
        <taxon>Eukaryota</taxon>
        <taxon>Fungi</taxon>
        <taxon>Dikarya</taxon>
        <taxon>Basidiomycota</taxon>
        <taxon>Agaricomycotina</taxon>
        <taxon>Agaricomycetes</taxon>
        <taxon>Thelephorales</taxon>
        <taxon>Thelephoraceae</taxon>
        <taxon>Thelephora</taxon>
    </lineage>
</organism>